<dbReference type="Pfam" id="PF03972">
    <property type="entry name" value="MmgE_PrpD_N"/>
    <property type="match status" value="1"/>
</dbReference>
<dbReference type="EMBL" id="JAEKNS010000061">
    <property type="protein sequence ID" value="MBJ7594284.1"/>
    <property type="molecule type" value="Genomic_DNA"/>
</dbReference>
<proteinExistence type="inferred from homology"/>
<dbReference type="InterPro" id="IPR042188">
    <property type="entry name" value="MmgE/PrpD_sf_2"/>
</dbReference>
<dbReference type="Gene3D" id="3.30.1330.120">
    <property type="entry name" value="2-methylcitrate dehydratase PrpD"/>
    <property type="match status" value="1"/>
</dbReference>
<gene>
    <name evidence="4" type="ORF">JF886_05365</name>
</gene>
<protein>
    <submittedName>
        <fullName evidence="4">MmgE/PrpD family protein</fullName>
    </submittedName>
</protein>
<evidence type="ECO:0000313" key="5">
    <source>
        <dbReference type="Proteomes" id="UP000606991"/>
    </source>
</evidence>
<reference evidence="4 5" key="1">
    <citation type="submission" date="2020-10" db="EMBL/GenBank/DDBJ databases">
        <title>Ca. Dormibacterota MAGs.</title>
        <authorList>
            <person name="Montgomery K."/>
        </authorList>
    </citation>
    <scope>NUCLEOTIDE SEQUENCE [LARGE SCALE GENOMIC DNA]</scope>
    <source>
        <strain evidence="4">SC8812_S17_18</strain>
    </source>
</reference>
<evidence type="ECO:0000259" key="3">
    <source>
        <dbReference type="Pfam" id="PF19305"/>
    </source>
</evidence>
<dbReference type="Gene3D" id="1.10.4100.10">
    <property type="entry name" value="2-methylcitrate dehydratase PrpD"/>
    <property type="match status" value="1"/>
</dbReference>
<dbReference type="InterPro" id="IPR036148">
    <property type="entry name" value="MmgE/PrpD_sf"/>
</dbReference>
<comment type="similarity">
    <text evidence="1">Belongs to the PrpD family.</text>
</comment>
<comment type="caution">
    <text evidence="4">The sequence shown here is derived from an EMBL/GenBank/DDBJ whole genome shotgun (WGS) entry which is preliminary data.</text>
</comment>
<name>A0A934JW39_9BACT</name>
<dbReference type="GO" id="GO:0016829">
    <property type="term" value="F:lyase activity"/>
    <property type="evidence" value="ECO:0007669"/>
    <property type="project" value="InterPro"/>
</dbReference>
<dbReference type="SUPFAM" id="SSF103378">
    <property type="entry name" value="2-methylcitrate dehydratase PrpD"/>
    <property type="match status" value="1"/>
</dbReference>
<dbReference type="InterPro" id="IPR042183">
    <property type="entry name" value="MmgE/PrpD_sf_1"/>
</dbReference>
<dbReference type="Pfam" id="PF19305">
    <property type="entry name" value="MmgE_PrpD_C"/>
    <property type="match status" value="1"/>
</dbReference>
<dbReference type="PANTHER" id="PTHR16943:SF8">
    <property type="entry name" value="2-METHYLCITRATE DEHYDRATASE"/>
    <property type="match status" value="1"/>
</dbReference>
<sequence length="451" mass="47464">MSSGLTRQLVRHITDVAAHPLLPAVKREAQRTLLNALGVAVAGTRYGAFRSVVAVARIHGGRPASPVAAQPERFDAYFAALLTGLAAHLDDFDDTHLASVIHPGAATLGASLALGAWRGTTGSKFLTAFALGCEVQLRVGMAISPSHYDQGWHITGTCGVIGAVVSGGLILGLDFESIASALGIAASQTLGHREGFGTHTKAFHPGKAAANGVLAALLAESGFSGSPEVFEAPRGFLGVLAPRQRSELLTDGFGDRWELLSNTYKPYPCGIVNHPGIDAAIALHRRIEDVATIREVIYECHPLVPELMGLLQPTDGLAARFSAAHGVAAGLADGRVSLAQYENTRVRSSDLDRLRSLVRFEPTPMLGRDEAGIQIRLADGRWLREHVDHARGSLAHPLTDGELEAKVRDLIEPMMPGAAQSVISAVGGLERAHSLERLVAAIVPSGGGVGR</sequence>
<evidence type="ECO:0000256" key="1">
    <source>
        <dbReference type="ARBA" id="ARBA00006174"/>
    </source>
</evidence>
<dbReference type="InterPro" id="IPR045336">
    <property type="entry name" value="MmgE_PrpD_N"/>
</dbReference>
<evidence type="ECO:0000259" key="2">
    <source>
        <dbReference type="Pfam" id="PF03972"/>
    </source>
</evidence>
<accession>A0A934JW39</accession>
<dbReference type="InterPro" id="IPR005656">
    <property type="entry name" value="MmgE_PrpD"/>
</dbReference>
<feature type="domain" description="MmgE/PrpD C-terminal" evidence="3">
    <location>
        <begin position="267"/>
        <end position="422"/>
    </location>
</feature>
<evidence type="ECO:0000313" key="4">
    <source>
        <dbReference type="EMBL" id="MBJ7594284.1"/>
    </source>
</evidence>
<dbReference type="PANTHER" id="PTHR16943">
    <property type="entry name" value="2-METHYLCITRATE DEHYDRATASE-RELATED"/>
    <property type="match status" value="1"/>
</dbReference>
<organism evidence="4 5">
    <name type="scientific">Candidatus Aeolococcus gillhamiae</name>
    <dbReference type="NCBI Taxonomy" id="3127015"/>
    <lineage>
        <taxon>Bacteria</taxon>
        <taxon>Bacillati</taxon>
        <taxon>Candidatus Dormiibacterota</taxon>
        <taxon>Candidatus Dormibacteria</taxon>
        <taxon>Candidatus Aeolococcales</taxon>
        <taxon>Candidatus Aeolococcaceae</taxon>
        <taxon>Candidatus Aeolococcus</taxon>
    </lineage>
</organism>
<dbReference type="RefSeq" id="WP_337310346.1">
    <property type="nucleotide sequence ID" value="NZ_JAEKNS010000061.1"/>
</dbReference>
<feature type="domain" description="MmgE/PrpD N-terminal" evidence="2">
    <location>
        <begin position="7"/>
        <end position="244"/>
    </location>
</feature>
<dbReference type="Proteomes" id="UP000606991">
    <property type="component" value="Unassembled WGS sequence"/>
</dbReference>
<dbReference type="InterPro" id="IPR045337">
    <property type="entry name" value="MmgE_PrpD_C"/>
</dbReference>
<dbReference type="AlphaFoldDB" id="A0A934JW39"/>